<keyword evidence="1" id="KW-0472">Membrane</keyword>
<dbReference type="EMBL" id="JBBPBF010000008">
    <property type="protein sequence ID" value="KAK7613112.1"/>
    <property type="molecule type" value="Genomic_DNA"/>
</dbReference>
<sequence>MADRPIGCAPCHISPLVLLRSACYLPLCLLWFVVGPDPSAWVNSPHILSPIHLWTVYCFAFRLASIHAAHQARRMYDRRCHPVAAAAVAYLVTGFECVCRRVVLCRPARE</sequence>
<proteinExistence type="predicted"/>
<feature type="transmembrane region" description="Helical" evidence="1">
    <location>
        <begin position="46"/>
        <end position="69"/>
    </location>
</feature>
<organism evidence="2 3">
    <name type="scientific">Phyllosticta paracitricarpa</name>
    <dbReference type="NCBI Taxonomy" id="2016321"/>
    <lineage>
        <taxon>Eukaryota</taxon>
        <taxon>Fungi</taxon>
        <taxon>Dikarya</taxon>
        <taxon>Ascomycota</taxon>
        <taxon>Pezizomycotina</taxon>
        <taxon>Dothideomycetes</taxon>
        <taxon>Dothideomycetes incertae sedis</taxon>
        <taxon>Botryosphaeriales</taxon>
        <taxon>Phyllostictaceae</taxon>
        <taxon>Phyllosticta</taxon>
    </lineage>
</organism>
<reference evidence="2 3" key="1">
    <citation type="submission" date="2024-04" db="EMBL/GenBank/DDBJ databases">
        <title>Phyllosticta paracitricarpa is synonymous to the EU quarantine fungus P. citricarpa based on phylogenomic analyses.</title>
        <authorList>
            <consortium name="Lawrence Berkeley National Laboratory"/>
            <person name="Van ingen-buijs V.A."/>
            <person name="Van westerhoven A.C."/>
            <person name="Haridas S."/>
            <person name="Skiadas P."/>
            <person name="Martin F."/>
            <person name="Groenewald J.Z."/>
            <person name="Crous P.W."/>
            <person name="Seidl M.F."/>
        </authorList>
    </citation>
    <scope>NUCLEOTIDE SEQUENCE [LARGE SCALE GENOMIC DNA]</scope>
    <source>
        <strain evidence="2 3">CBS 141358</strain>
    </source>
</reference>
<keyword evidence="1" id="KW-1133">Transmembrane helix</keyword>
<feature type="transmembrane region" description="Helical" evidence="1">
    <location>
        <begin position="12"/>
        <end position="34"/>
    </location>
</feature>
<evidence type="ECO:0000313" key="3">
    <source>
        <dbReference type="Proteomes" id="UP001367316"/>
    </source>
</evidence>
<dbReference type="Proteomes" id="UP001367316">
    <property type="component" value="Unassembled WGS sequence"/>
</dbReference>
<evidence type="ECO:0000313" key="2">
    <source>
        <dbReference type="EMBL" id="KAK7613112.1"/>
    </source>
</evidence>
<evidence type="ECO:0000256" key="1">
    <source>
        <dbReference type="SAM" id="Phobius"/>
    </source>
</evidence>
<name>A0ABR1ND35_9PEZI</name>
<protein>
    <submittedName>
        <fullName evidence="2">Uncharacterized protein</fullName>
    </submittedName>
</protein>
<gene>
    <name evidence="2" type="ORF">JOL62DRAFT_569017</name>
</gene>
<accession>A0ABR1ND35</accession>
<keyword evidence="3" id="KW-1185">Reference proteome</keyword>
<keyword evidence="1" id="KW-0812">Transmembrane</keyword>
<comment type="caution">
    <text evidence="2">The sequence shown here is derived from an EMBL/GenBank/DDBJ whole genome shotgun (WGS) entry which is preliminary data.</text>
</comment>